<dbReference type="Pfam" id="PF13460">
    <property type="entry name" value="NAD_binding_10"/>
    <property type="match status" value="1"/>
</dbReference>
<dbReference type="Pfam" id="PF08547">
    <property type="entry name" value="CIA30"/>
    <property type="match status" value="1"/>
</dbReference>
<accession>A0ABV0JDK5</accession>
<dbReference type="SUPFAM" id="SSF49785">
    <property type="entry name" value="Galactose-binding domain-like"/>
    <property type="match status" value="1"/>
</dbReference>
<organism evidence="4 5">
    <name type="scientific">Trichocoleus desertorum GB2-A4</name>
    <dbReference type="NCBI Taxonomy" id="2933944"/>
    <lineage>
        <taxon>Bacteria</taxon>
        <taxon>Bacillati</taxon>
        <taxon>Cyanobacteriota</taxon>
        <taxon>Cyanophyceae</taxon>
        <taxon>Leptolyngbyales</taxon>
        <taxon>Trichocoleusaceae</taxon>
        <taxon>Trichocoleus</taxon>
    </lineage>
</organism>
<dbReference type="InterPro" id="IPR008979">
    <property type="entry name" value="Galactose-bd-like_sf"/>
</dbReference>
<name>A0ABV0JDK5_9CYAN</name>
<dbReference type="InterPro" id="IPR036291">
    <property type="entry name" value="NAD(P)-bd_dom_sf"/>
</dbReference>
<gene>
    <name evidence="4" type="ORF">NC998_22480</name>
</gene>
<dbReference type="InterPro" id="IPR016040">
    <property type="entry name" value="NAD(P)-bd_dom"/>
</dbReference>
<keyword evidence="5" id="KW-1185">Reference proteome</keyword>
<dbReference type="Proteomes" id="UP001464891">
    <property type="component" value="Unassembled WGS sequence"/>
</dbReference>
<protein>
    <submittedName>
        <fullName evidence="4">CIA30 family protein</fullName>
    </submittedName>
</protein>
<evidence type="ECO:0000313" key="5">
    <source>
        <dbReference type="Proteomes" id="UP001464891"/>
    </source>
</evidence>
<evidence type="ECO:0000256" key="1">
    <source>
        <dbReference type="ARBA" id="ARBA00007884"/>
    </source>
</evidence>
<dbReference type="InterPro" id="IPR013857">
    <property type="entry name" value="NADH-UbQ_OxRdtase-assoc_prot30"/>
</dbReference>
<evidence type="ECO:0000313" key="4">
    <source>
        <dbReference type="EMBL" id="MEP0819873.1"/>
    </source>
</evidence>
<dbReference type="PANTHER" id="PTHR13194">
    <property type="entry name" value="COMPLEX I INTERMEDIATE-ASSOCIATED PROTEIN 30"/>
    <property type="match status" value="1"/>
</dbReference>
<dbReference type="Gene3D" id="3.40.50.720">
    <property type="entry name" value="NAD(P)-binding Rossmann-like Domain"/>
    <property type="match status" value="2"/>
</dbReference>
<dbReference type="EMBL" id="JAMPKM010000017">
    <property type="protein sequence ID" value="MEP0819873.1"/>
    <property type="molecule type" value="Genomic_DNA"/>
</dbReference>
<dbReference type="InterPro" id="IPR039131">
    <property type="entry name" value="NDUFAF1"/>
</dbReference>
<dbReference type="SUPFAM" id="SSF51735">
    <property type="entry name" value="NAD(P)-binding Rossmann-fold domains"/>
    <property type="match status" value="1"/>
</dbReference>
<proteinExistence type="inferred from homology"/>
<feature type="domain" description="NAD(P)-binding" evidence="3">
    <location>
        <begin position="58"/>
        <end position="149"/>
    </location>
</feature>
<comment type="similarity">
    <text evidence="1">Belongs to the CIA30 family.</text>
</comment>
<reference evidence="4 5" key="1">
    <citation type="submission" date="2022-04" db="EMBL/GenBank/DDBJ databases">
        <title>Positive selection, recombination, and allopatry shape intraspecific diversity of widespread and dominant cyanobacteria.</title>
        <authorList>
            <person name="Wei J."/>
            <person name="Shu W."/>
            <person name="Hu C."/>
        </authorList>
    </citation>
    <scope>NUCLEOTIDE SEQUENCE [LARGE SCALE GENOMIC DNA]</scope>
    <source>
        <strain evidence="4 5">GB2-A4</strain>
    </source>
</reference>
<sequence length="422" mass="45735">MAPRNSTSWDAGRFLKTLAYFDVIPFFSCLQRLFKGQPQHPINSPTGAKRMGVVLVAGATSALGQQVVQRLLAQGYQVRSLVPDLQRGQAMGTQADLLVANLTQTETLTPEALGNIDAIVYYSAAVPSASTNASYSTASLSTQNLVQAAAPVLSQPGETTFFDFTYPSTSLKELWGAVDDVVMGGVSQSEVHLSDSSALFVGNVSTANSGGFASIRTRNFSSAIALGNYQGIKLRVKGDGNRYKFLLRTEEKWDGVAYSHSFDTVSDQWMDIEIPFSALVPVFRAKTVPNDGPIDPNRICSCQFMLSKFEYDGALNPQFTPGPFQLEIASVKAYGGPTLPQFVLLSVATSLQLQSDSTSLSQDEERVRSSGIPHTIIRLYQSTKLTGDRSQETVNPKDIAELCVQVLAQPEACNRTFEKAVN</sequence>
<evidence type="ECO:0000259" key="3">
    <source>
        <dbReference type="Pfam" id="PF13460"/>
    </source>
</evidence>
<evidence type="ECO:0000259" key="2">
    <source>
        <dbReference type="Pfam" id="PF08547"/>
    </source>
</evidence>
<dbReference type="RefSeq" id="WP_190432867.1">
    <property type="nucleotide sequence ID" value="NZ_JAMPKM010000017.1"/>
</dbReference>
<feature type="domain" description="NADH:ubiquinone oxidoreductase intermediate-associated protein 30" evidence="2">
    <location>
        <begin position="162"/>
        <end position="328"/>
    </location>
</feature>
<dbReference type="PANTHER" id="PTHR13194:SF19">
    <property type="entry name" value="NAD(P)-BINDING ROSSMANN-FOLD SUPERFAMILY PROTEIN"/>
    <property type="match status" value="1"/>
</dbReference>
<comment type="caution">
    <text evidence="4">The sequence shown here is derived from an EMBL/GenBank/DDBJ whole genome shotgun (WGS) entry which is preliminary data.</text>
</comment>